<proteinExistence type="predicted"/>
<keyword evidence="3" id="KW-1133">Transmembrane helix</keyword>
<dbReference type="Proteomes" id="UP000295832">
    <property type="component" value="Unassembled WGS sequence"/>
</dbReference>
<dbReference type="AlphaFoldDB" id="A0A4R8H3N0"/>
<sequence length="582" mass="69391">MFKKSLSILRIISAFSLNFTLPGIGYFLYRKFKTGIILFIIYIILINKSSSGFLVLFMLIIAVSTLFLEKSYKQRKNKIDNITDQDNVTKQNNIRLNKQNEININDIVSVSLNIETPQGNFVENSKKLKNKTGKKSSMPYFETYWPTFRSMDKKQLNWYLYFRTEVEKGNYIDACLSYQFVYIYELINCSFISDWKESVRKLELFYKKYRYDYPKLDNYLPRWIGDMYIKHQDIDNAMKWFKELSDTTFINYFITRYNSNHQLDKMPIEYWNELCNVRSNKFNSIPENEKEINEHFLELLNFLNQQIEKEMDQTLLDYFNKKNNRTYKYTLFRSAVYEGTDQSVLDPYKEFIGHSKTQEVLNQLKRYVENQLRHKSGERKIKYKENVVPKRLRESLEDFRFKTIIEGEEVTGNKIPSPPKEESNLKEESKNQRKTIELNQEKIAITQQKQEELTEQLDKVLSSEQDLTKEKEVNININQKPNNTEQSLSDIFGGSSDDEIEELIELTPLENEIINLFAESKIVQKDKLESFIKNKGLFVNQVINQINEKLYDIINDALIEEDDNSWYCYEENYEEIIENIDL</sequence>
<organism evidence="6 7">
    <name type="scientific">Orenia marismortui</name>
    <dbReference type="NCBI Taxonomy" id="46469"/>
    <lineage>
        <taxon>Bacteria</taxon>
        <taxon>Bacillati</taxon>
        <taxon>Bacillota</taxon>
        <taxon>Clostridia</taxon>
        <taxon>Halanaerobiales</taxon>
        <taxon>Halobacteroidaceae</taxon>
        <taxon>Orenia</taxon>
    </lineage>
</organism>
<evidence type="ECO:0000313" key="6">
    <source>
        <dbReference type="EMBL" id="TDX49140.1"/>
    </source>
</evidence>
<evidence type="ECO:0000256" key="2">
    <source>
        <dbReference type="SAM" id="MobiDB-lite"/>
    </source>
</evidence>
<dbReference type="InterPro" id="IPR028932">
    <property type="entry name" value="TerB-C"/>
</dbReference>
<name>A0A4R8H3N0_9FIRM</name>
<evidence type="ECO:0000259" key="4">
    <source>
        <dbReference type="Pfam" id="PF13208"/>
    </source>
</evidence>
<comment type="caution">
    <text evidence="6">The sequence shown here is derived from an EMBL/GenBank/DDBJ whole genome shotgun (WGS) entry which is preliminary data.</text>
</comment>
<feature type="coiled-coil region" evidence="1">
    <location>
        <begin position="436"/>
        <end position="470"/>
    </location>
</feature>
<dbReference type="Pfam" id="PF13208">
    <property type="entry name" value="TerB_N"/>
    <property type="match status" value="1"/>
</dbReference>
<accession>A0A4R8H3N0</accession>
<dbReference type="RefSeq" id="WP_134117498.1">
    <property type="nucleotide sequence ID" value="NZ_SOEG01000020.1"/>
</dbReference>
<feature type="domain" description="TerB N-terminal" evidence="4">
    <location>
        <begin position="115"/>
        <end position="272"/>
    </location>
</feature>
<dbReference type="InterPro" id="IPR025266">
    <property type="entry name" value="TerB_N"/>
</dbReference>
<keyword evidence="3" id="KW-0812">Transmembrane</keyword>
<reference evidence="6 7" key="1">
    <citation type="submission" date="2019-03" db="EMBL/GenBank/DDBJ databases">
        <title>Subsurface microbial communities from deep shales in Ohio and West Virginia, USA.</title>
        <authorList>
            <person name="Wrighton K."/>
        </authorList>
    </citation>
    <scope>NUCLEOTIDE SEQUENCE [LARGE SCALE GENOMIC DNA]</scope>
    <source>
        <strain evidence="6 7">MSL 6dP</strain>
    </source>
</reference>
<feature type="domain" description="TerB-C" evidence="5">
    <location>
        <begin position="422"/>
        <end position="571"/>
    </location>
</feature>
<protein>
    <submittedName>
        <fullName evidence="6">TerB-like protein</fullName>
    </submittedName>
</protein>
<feature type="transmembrane region" description="Helical" evidence="3">
    <location>
        <begin position="7"/>
        <end position="29"/>
    </location>
</feature>
<evidence type="ECO:0000256" key="3">
    <source>
        <dbReference type="SAM" id="Phobius"/>
    </source>
</evidence>
<evidence type="ECO:0000313" key="7">
    <source>
        <dbReference type="Proteomes" id="UP000295832"/>
    </source>
</evidence>
<keyword evidence="1" id="KW-0175">Coiled coil</keyword>
<keyword evidence="3" id="KW-0472">Membrane</keyword>
<feature type="compositionally biased region" description="Basic and acidic residues" evidence="2">
    <location>
        <begin position="419"/>
        <end position="433"/>
    </location>
</feature>
<dbReference type="EMBL" id="SOEG01000020">
    <property type="protein sequence ID" value="TDX49140.1"/>
    <property type="molecule type" value="Genomic_DNA"/>
</dbReference>
<dbReference type="Pfam" id="PF15615">
    <property type="entry name" value="TerB_C"/>
    <property type="match status" value="1"/>
</dbReference>
<evidence type="ECO:0000256" key="1">
    <source>
        <dbReference type="SAM" id="Coils"/>
    </source>
</evidence>
<feature type="region of interest" description="Disordered" evidence="2">
    <location>
        <begin position="411"/>
        <end position="433"/>
    </location>
</feature>
<feature type="transmembrane region" description="Helical" evidence="3">
    <location>
        <begin position="35"/>
        <end position="68"/>
    </location>
</feature>
<evidence type="ECO:0000259" key="5">
    <source>
        <dbReference type="Pfam" id="PF15615"/>
    </source>
</evidence>
<keyword evidence="7" id="KW-1185">Reference proteome</keyword>
<gene>
    <name evidence="6" type="ORF">C7959_12034</name>
</gene>